<organism evidence="1 2">
    <name type="scientific">Algoriphagus hitonicola</name>
    <dbReference type="NCBI Taxonomy" id="435880"/>
    <lineage>
        <taxon>Bacteria</taxon>
        <taxon>Pseudomonadati</taxon>
        <taxon>Bacteroidota</taxon>
        <taxon>Cytophagia</taxon>
        <taxon>Cytophagales</taxon>
        <taxon>Cyclobacteriaceae</taxon>
        <taxon>Algoriphagus</taxon>
    </lineage>
</organism>
<dbReference type="SUPFAM" id="SSF50969">
    <property type="entry name" value="YVTN repeat-like/Quinoprotein amine dehydrogenase"/>
    <property type="match status" value="1"/>
</dbReference>
<name>A0A1I2QND5_9BACT</name>
<dbReference type="EMBL" id="FOPC01000002">
    <property type="protein sequence ID" value="SFG29894.1"/>
    <property type="molecule type" value="Genomic_DNA"/>
</dbReference>
<reference evidence="2" key="1">
    <citation type="submission" date="2016-10" db="EMBL/GenBank/DDBJ databases">
        <authorList>
            <person name="Varghese N."/>
            <person name="Submissions S."/>
        </authorList>
    </citation>
    <scope>NUCLEOTIDE SEQUENCE [LARGE SCALE GENOMIC DNA]</scope>
    <source>
        <strain evidence="2">DSM 19315</strain>
    </source>
</reference>
<evidence type="ECO:0008006" key="3">
    <source>
        <dbReference type="Google" id="ProtNLM"/>
    </source>
</evidence>
<dbReference type="InterPro" id="IPR025316">
    <property type="entry name" value="DUF4221"/>
</dbReference>
<keyword evidence="2" id="KW-1185">Reference proteome</keyword>
<dbReference type="AlphaFoldDB" id="A0A1I2QND5"/>
<protein>
    <recommendedName>
        <fullName evidence="3">DUF4221 domain-containing protein</fullName>
    </recommendedName>
</protein>
<evidence type="ECO:0000313" key="2">
    <source>
        <dbReference type="Proteomes" id="UP000199642"/>
    </source>
</evidence>
<evidence type="ECO:0000313" key="1">
    <source>
        <dbReference type="EMBL" id="SFG29894.1"/>
    </source>
</evidence>
<proteinExistence type="predicted"/>
<dbReference type="OrthoDB" id="833511at2"/>
<accession>A0A1I2QND5</accession>
<dbReference type="InterPro" id="IPR011044">
    <property type="entry name" value="Quino_amine_DH_bsu"/>
</dbReference>
<dbReference type="Proteomes" id="UP000199642">
    <property type="component" value="Unassembled WGS sequence"/>
</dbReference>
<dbReference type="PROSITE" id="PS51257">
    <property type="entry name" value="PROKAR_LIPOPROTEIN"/>
    <property type="match status" value="1"/>
</dbReference>
<dbReference type="RefSeq" id="WP_092789267.1">
    <property type="nucleotide sequence ID" value="NZ_FOPC01000002.1"/>
</dbReference>
<gene>
    <name evidence="1" type="ORF">SAMN04487988_102367</name>
</gene>
<dbReference type="STRING" id="435880.SAMN04487988_102367"/>
<dbReference type="Pfam" id="PF13970">
    <property type="entry name" value="DUF4221"/>
    <property type="match status" value="1"/>
</dbReference>
<sequence length="403" mass="45166">MKKFLLPILFAPLLLSCGDGSESADAGSGNVLEDFSFSVDTVVVDPGEEIINLSQGIRSSDLDESKTHFYLFDPATTTINKISLDELRLVEQIPFEKEGPNGVGEYLSAVKVLSGERFLFGSFRNTGIYSKSGEKIRDLTLKPEELDIEGLEEGIGFSLSNSMRLSPDESHILSLPGDFMEGTRQLAKINLEEKNGKLIQIPGLDKSTEYRILLQSDQAMSIFADPTHFQEFNGTYFLSAGATNSVYLYDYKTDSLDLRTFNFTVTPNGKEIPVQGKVSSPEEFESEMEKAITQVMFEELLFDDQNERFYRFGRIMDPKIDDETPRTSDVFLFAFDKALNLIGETAIPELDAIPAEAFFKDGKLWSYVNVDDELGFAVFDFGSETTNSERRNPSENELKINDE</sequence>